<dbReference type="PANTHER" id="PTHR43646:SF2">
    <property type="entry name" value="GLYCOSYLTRANSFERASE 2-LIKE DOMAIN-CONTAINING PROTEIN"/>
    <property type="match status" value="1"/>
</dbReference>
<dbReference type="PANTHER" id="PTHR43646">
    <property type="entry name" value="GLYCOSYLTRANSFERASE"/>
    <property type="match status" value="1"/>
</dbReference>
<dbReference type="AlphaFoldDB" id="A0A7Z2YDL8"/>
<sequence>MFLLGISVICLLTVIFFLVKLAKLAGQRSHITECHDSRKDWPTVSVIIPARNEEANIAKSLGSMLAQDYPSDKLQIIVVDDYSEDKTEAIATKLMETSSFDARVISGRPLPEGWLGKSNACMWGAMNATGEYLFFVDADTESEPALLKSIIEFSLTRDIELLSFNPQQEMISFSEKSLLPGVFLSTANSMDFVASNTPEKEEAIANGQAMLFLASSYHAEQGHDLVKADISEDLAFAEKFKRRGHRIYWAFADSLMRTRMYTNAQEVWDGFSKNMHRIVKAPTLFKASWYWFKCQWIAWMAPVLLVISAIEYLQSPTQLATWALGVNAITIIALLATFIGLVRELFVPLHYAIFVPVGISLNGFLTLNALRLHRLNKVTWKNRSIPQ</sequence>
<dbReference type="Gene3D" id="3.90.550.10">
    <property type="entry name" value="Spore Coat Polysaccharide Biosynthesis Protein SpsA, Chain A"/>
    <property type="match status" value="1"/>
</dbReference>
<dbReference type="RefSeq" id="WP_164648044.1">
    <property type="nucleotide sequence ID" value="NZ_CP047475.1"/>
</dbReference>
<evidence type="ECO:0000256" key="4">
    <source>
        <dbReference type="ARBA" id="ARBA00022679"/>
    </source>
</evidence>
<dbReference type="EMBL" id="CP047475">
    <property type="protein sequence ID" value="QIA63140.1"/>
    <property type="molecule type" value="Genomic_DNA"/>
</dbReference>
<evidence type="ECO:0000256" key="3">
    <source>
        <dbReference type="ARBA" id="ARBA00022676"/>
    </source>
</evidence>
<keyword evidence="4 8" id="KW-0808">Transferase</keyword>
<protein>
    <submittedName>
        <fullName evidence="8">Glycosyltransferase</fullName>
    </submittedName>
</protein>
<dbReference type="GO" id="GO:0016757">
    <property type="term" value="F:glycosyltransferase activity"/>
    <property type="evidence" value="ECO:0007669"/>
    <property type="project" value="UniProtKB-KW"/>
</dbReference>
<keyword evidence="9" id="KW-1185">Reference proteome</keyword>
<evidence type="ECO:0000259" key="7">
    <source>
        <dbReference type="Pfam" id="PF00535"/>
    </source>
</evidence>
<dbReference type="Pfam" id="PF00535">
    <property type="entry name" value="Glycos_transf_2"/>
    <property type="match status" value="1"/>
</dbReference>
<keyword evidence="6" id="KW-0812">Transmembrane</keyword>
<gene>
    <name evidence="8" type="ORF">GT360_06270</name>
</gene>
<keyword evidence="2" id="KW-1003">Cell membrane</keyword>
<evidence type="ECO:0000256" key="6">
    <source>
        <dbReference type="SAM" id="Phobius"/>
    </source>
</evidence>
<evidence type="ECO:0000256" key="2">
    <source>
        <dbReference type="ARBA" id="ARBA00022475"/>
    </source>
</evidence>
<feature type="domain" description="Glycosyltransferase 2-like" evidence="7">
    <location>
        <begin position="45"/>
        <end position="153"/>
    </location>
</feature>
<reference evidence="8 9" key="1">
    <citation type="submission" date="2020-01" db="EMBL/GenBank/DDBJ databases">
        <title>Whole genome and functional gene identification of agarase of Vibrio HN897.</title>
        <authorList>
            <person name="Liu Y."/>
            <person name="Zhao Z."/>
        </authorList>
    </citation>
    <scope>NUCLEOTIDE SEQUENCE [LARGE SCALE GENOMIC DNA]</scope>
    <source>
        <strain evidence="8 9">HN897</strain>
    </source>
</reference>
<evidence type="ECO:0000313" key="9">
    <source>
        <dbReference type="Proteomes" id="UP000464262"/>
    </source>
</evidence>
<dbReference type="InterPro" id="IPR001173">
    <property type="entry name" value="Glyco_trans_2-like"/>
</dbReference>
<evidence type="ECO:0000313" key="8">
    <source>
        <dbReference type="EMBL" id="QIA63140.1"/>
    </source>
</evidence>
<feature type="transmembrane region" description="Helical" evidence="6">
    <location>
        <begin position="296"/>
        <end position="313"/>
    </location>
</feature>
<comment type="subcellular location">
    <subcellularLocation>
        <location evidence="1">Cell membrane</location>
    </subcellularLocation>
</comment>
<accession>A0A7Z2YDL8</accession>
<dbReference type="GO" id="GO:0005886">
    <property type="term" value="C:plasma membrane"/>
    <property type="evidence" value="ECO:0007669"/>
    <property type="project" value="UniProtKB-SubCell"/>
</dbReference>
<name>A0A7Z2YDL8_9VIBR</name>
<feature type="transmembrane region" description="Helical" evidence="6">
    <location>
        <begin position="320"/>
        <end position="342"/>
    </location>
</feature>
<proteinExistence type="predicted"/>
<dbReference type="KEGG" id="vas:GT360_06270"/>
<organism evidence="8 9">
    <name type="scientific">Vibrio astriarenae</name>
    <dbReference type="NCBI Taxonomy" id="1481923"/>
    <lineage>
        <taxon>Bacteria</taxon>
        <taxon>Pseudomonadati</taxon>
        <taxon>Pseudomonadota</taxon>
        <taxon>Gammaproteobacteria</taxon>
        <taxon>Vibrionales</taxon>
        <taxon>Vibrionaceae</taxon>
        <taxon>Vibrio</taxon>
    </lineage>
</organism>
<feature type="transmembrane region" description="Helical" evidence="6">
    <location>
        <begin position="348"/>
        <end position="370"/>
    </location>
</feature>
<keyword evidence="5 6" id="KW-0472">Membrane</keyword>
<keyword evidence="3" id="KW-0328">Glycosyltransferase</keyword>
<evidence type="ECO:0000256" key="1">
    <source>
        <dbReference type="ARBA" id="ARBA00004236"/>
    </source>
</evidence>
<keyword evidence="6" id="KW-1133">Transmembrane helix</keyword>
<dbReference type="SUPFAM" id="SSF53448">
    <property type="entry name" value="Nucleotide-diphospho-sugar transferases"/>
    <property type="match status" value="1"/>
</dbReference>
<dbReference type="InterPro" id="IPR029044">
    <property type="entry name" value="Nucleotide-diphossugar_trans"/>
</dbReference>
<evidence type="ECO:0000256" key="5">
    <source>
        <dbReference type="ARBA" id="ARBA00023136"/>
    </source>
</evidence>
<dbReference type="Proteomes" id="UP000464262">
    <property type="component" value="Chromosome 1"/>
</dbReference>